<protein>
    <submittedName>
        <fullName evidence="1">Uncharacterized protein</fullName>
    </submittedName>
</protein>
<gene>
    <name evidence="1" type="ORF">LPLAT_LOCUS13752</name>
</gene>
<dbReference type="EMBL" id="CAXIPU020001227">
    <property type="protein sequence ID" value="CAL1672957.1"/>
    <property type="molecule type" value="Genomic_DNA"/>
</dbReference>
<dbReference type="Proteomes" id="UP001497644">
    <property type="component" value="Unassembled WGS sequence"/>
</dbReference>
<evidence type="ECO:0000313" key="2">
    <source>
        <dbReference type="Proteomes" id="UP001497644"/>
    </source>
</evidence>
<organism evidence="1 2">
    <name type="scientific">Lasius platythorax</name>
    <dbReference type="NCBI Taxonomy" id="488582"/>
    <lineage>
        <taxon>Eukaryota</taxon>
        <taxon>Metazoa</taxon>
        <taxon>Ecdysozoa</taxon>
        <taxon>Arthropoda</taxon>
        <taxon>Hexapoda</taxon>
        <taxon>Insecta</taxon>
        <taxon>Pterygota</taxon>
        <taxon>Neoptera</taxon>
        <taxon>Endopterygota</taxon>
        <taxon>Hymenoptera</taxon>
        <taxon>Apocrita</taxon>
        <taxon>Aculeata</taxon>
        <taxon>Formicoidea</taxon>
        <taxon>Formicidae</taxon>
        <taxon>Formicinae</taxon>
        <taxon>Lasius</taxon>
        <taxon>Lasius</taxon>
    </lineage>
</organism>
<keyword evidence="2" id="KW-1185">Reference proteome</keyword>
<proteinExistence type="predicted"/>
<dbReference type="AlphaFoldDB" id="A0AAV2N0E5"/>
<comment type="caution">
    <text evidence="1">The sequence shown here is derived from an EMBL/GenBank/DDBJ whole genome shotgun (WGS) entry which is preliminary data.</text>
</comment>
<accession>A0AAV2N0E5</accession>
<evidence type="ECO:0000313" key="1">
    <source>
        <dbReference type="EMBL" id="CAL1672957.1"/>
    </source>
</evidence>
<reference evidence="1" key="1">
    <citation type="submission" date="2024-04" db="EMBL/GenBank/DDBJ databases">
        <authorList>
            <consortium name="Molecular Ecology Group"/>
        </authorList>
    </citation>
    <scope>NUCLEOTIDE SEQUENCE</scope>
</reference>
<name>A0AAV2N0E5_9HYME</name>
<sequence>MLCSTSILLDSCCNALFLCKFFAWVDFLVLDSFDELENVKVVRSLVMLTLQLPLNYYMRSLVMLALQLPLNYYMRSLVMLALQLPLNYYMRSLVMLALQLPLNYYMRSLVMLALQLALNYYNRQHPGDVNWRACQH</sequence>